<evidence type="ECO:0000313" key="6">
    <source>
        <dbReference type="EMBL" id="GCB84840.1"/>
    </source>
</evidence>
<sequence length="348" mass="38036">MGASGVGKSTLVNALRGLDVNHADAALTGVVETTMEPMPYPHPTLPNVTYWDFPGAASLNFPLKKFLEQTNFSHYDFGLIVCSERFSEHDKVLAAKMKTAGKSIFFVRSKIDQSIQNESKKHGYNQEKTLERIREYYSSSLAAKGMKDTPVYLISGEDIDNYDFNDLMSALDSILPEKKKDLFLMALPNTSIAVIKMKQERFKIFIHAIATVSAICGTVPIPGMSLVCDLSIILSSLLLMQQILGLDNASIENLARTVEKPRASLLRNVKDPFVFGQISEGKVFALLGRSALAMALTVAEPILDFVPIVGSIFGATSSFWVTHTVLSDALDALAEAASTVLQNAHNLT</sequence>
<evidence type="ECO:0000256" key="1">
    <source>
        <dbReference type="ARBA" id="ARBA00005429"/>
    </source>
</evidence>
<dbReference type="GO" id="GO:0005525">
    <property type="term" value="F:GTP binding"/>
    <property type="evidence" value="ECO:0007669"/>
    <property type="project" value="UniProtKB-KW"/>
</dbReference>
<dbReference type="OrthoDB" id="422720at2759"/>
<evidence type="ECO:0000256" key="3">
    <source>
        <dbReference type="ARBA" id="ARBA00022801"/>
    </source>
</evidence>
<evidence type="ECO:0000259" key="5">
    <source>
        <dbReference type="PROSITE" id="PS51716"/>
    </source>
</evidence>
<organism evidence="6 7">
    <name type="scientific">Scyliorhinus torazame</name>
    <name type="common">Cloudy catshark</name>
    <name type="synonym">Catulus torazame</name>
    <dbReference type="NCBI Taxonomy" id="75743"/>
    <lineage>
        <taxon>Eukaryota</taxon>
        <taxon>Metazoa</taxon>
        <taxon>Chordata</taxon>
        <taxon>Craniata</taxon>
        <taxon>Vertebrata</taxon>
        <taxon>Chondrichthyes</taxon>
        <taxon>Elasmobranchii</taxon>
        <taxon>Galeomorphii</taxon>
        <taxon>Galeoidea</taxon>
        <taxon>Carcharhiniformes</taxon>
        <taxon>Scyliorhinidae</taxon>
        <taxon>Scyliorhinus</taxon>
    </lineage>
</organism>
<dbReference type="PROSITE" id="PS51716">
    <property type="entry name" value="G_IRG"/>
    <property type="match status" value="1"/>
</dbReference>
<dbReference type="Gene3D" id="3.40.50.300">
    <property type="entry name" value="P-loop containing nucleotide triphosphate hydrolases"/>
    <property type="match status" value="1"/>
</dbReference>
<evidence type="ECO:0000256" key="2">
    <source>
        <dbReference type="ARBA" id="ARBA00022741"/>
    </source>
</evidence>
<dbReference type="AlphaFoldDB" id="A0A401QHK6"/>
<reference evidence="6 7" key="1">
    <citation type="journal article" date="2018" name="Nat. Ecol. Evol.">
        <title>Shark genomes provide insights into elasmobranch evolution and the origin of vertebrates.</title>
        <authorList>
            <person name="Hara Y"/>
            <person name="Yamaguchi K"/>
            <person name="Onimaru K"/>
            <person name="Kadota M"/>
            <person name="Koyanagi M"/>
            <person name="Keeley SD"/>
            <person name="Tatsumi K"/>
            <person name="Tanaka K"/>
            <person name="Motone F"/>
            <person name="Kageyama Y"/>
            <person name="Nozu R"/>
            <person name="Adachi N"/>
            <person name="Nishimura O"/>
            <person name="Nakagawa R"/>
            <person name="Tanegashima C"/>
            <person name="Kiyatake I"/>
            <person name="Matsumoto R"/>
            <person name="Murakumo K"/>
            <person name="Nishida K"/>
            <person name="Terakita A"/>
            <person name="Kuratani S"/>
            <person name="Sato K"/>
            <person name="Hyodo S Kuraku.S."/>
        </authorList>
    </citation>
    <scope>NUCLEOTIDE SEQUENCE [LARGE SCALE GENOMIC DNA]</scope>
</reference>
<keyword evidence="4" id="KW-0342">GTP-binding</keyword>
<dbReference type="GO" id="GO:0016020">
    <property type="term" value="C:membrane"/>
    <property type="evidence" value="ECO:0007669"/>
    <property type="project" value="InterPro"/>
</dbReference>
<keyword evidence="3" id="KW-0378">Hydrolase</keyword>
<dbReference type="STRING" id="75743.A0A401QHK6"/>
<dbReference type="OMA" id="WPTDEYV"/>
<evidence type="ECO:0000313" key="7">
    <source>
        <dbReference type="Proteomes" id="UP000288216"/>
    </source>
</evidence>
<keyword evidence="7" id="KW-1185">Reference proteome</keyword>
<dbReference type="FunFam" id="3.40.50.300:FF:000541">
    <property type="entry name" value="Immunity related GTPase M"/>
    <property type="match status" value="1"/>
</dbReference>
<proteinExistence type="inferred from homology"/>
<dbReference type="InterPro" id="IPR051515">
    <property type="entry name" value="IRG"/>
</dbReference>
<dbReference type="Pfam" id="PF05049">
    <property type="entry name" value="IIGP"/>
    <property type="match status" value="1"/>
</dbReference>
<dbReference type="PANTHER" id="PTHR32341:SF10">
    <property type="entry name" value="INTERFERON-INDUCIBLE GTPASE 5"/>
    <property type="match status" value="1"/>
</dbReference>
<dbReference type="Proteomes" id="UP000288216">
    <property type="component" value="Unassembled WGS sequence"/>
</dbReference>
<dbReference type="GO" id="GO:0016787">
    <property type="term" value="F:hydrolase activity"/>
    <property type="evidence" value="ECO:0007669"/>
    <property type="project" value="UniProtKB-KW"/>
</dbReference>
<dbReference type="EMBL" id="BFAA01101183">
    <property type="protein sequence ID" value="GCB84840.1"/>
    <property type="molecule type" value="Genomic_DNA"/>
</dbReference>
<gene>
    <name evidence="6" type="ORF">scyTo_0025516</name>
</gene>
<keyword evidence="2" id="KW-0547">Nucleotide-binding</keyword>
<accession>A0A401QHK6</accession>
<dbReference type="InterPro" id="IPR007743">
    <property type="entry name" value="Immunity-related_GTPase-like"/>
</dbReference>
<evidence type="ECO:0000256" key="4">
    <source>
        <dbReference type="ARBA" id="ARBA00023134"/>
    </source>
</evidence>
<comment type="caution">
    <text evidence="6">The sequence shown here is derived from an EMBL/GenBank/DDBJ whole genome shotgun (WGS) entry which is preliminary data.</text>
</comment>
<feature type="domain" description="IRG-type G" evidence="5">
    <location>
        <begin position="1"/>
        <end position="174"/>
    </location>
</feature>
<dbReference type="PANTHER" id="PTHR32341">
    <property type="entry name" value="INTERFERON-INDUCIBLE GTPASE"/>
    <property type="match status" value="1"/>
</dbReference>
<protein>
    <recommendedName>
        <fullName evidence="5">IRG-type G domain-containing protein</fullName>
    </recommendedName>
</protein>
<comment type="similarity">
    <text evidence="1">Belongs to the TRAFAC class dynamin-like GTPase superfamily. IRG family.</text>
</comment>
<dbReference type="SUPFAM" id="SSF52540">
    <property type="entry name" value="P-loop containing nucleoside triphosphate hydrolases"/>
    <property type="match status" value="1"/>
</dbReference>
<name>A0A401QHK6_SCYTO</name>
<dbReference type="InterPro" id="IPR027417">
    <property type="entry name" value="P-loop_NTPase"/>
</dbReference>
<dbReference type="InterPro" id="IPR030385">
    <property type="entry name" value="G_IRG_dom"/>
</dbReference>